<organism evidence="1 3">
    <name type="scientific">Popillia japonica</name>
    <name type="common">Japanese beetle</name>
    <dbReference type="NCBI Taxonomy" id="7064"/>
    <lineage>
        <taxon>Eukaryota</taxon>
        <taxon>Metazoa</taxon>
        <taxon>Ecdysozoa</taxon>
        <taxon>Arthropoda</taxon>
        <taxon>Hexapoda</taxon>
        <taxon>Insecta</taxon>
        <taxon>Pterygota</taxon>
        <taxon>Neoptera</taxon>
        <taxon>Endopterygota</taxon>
        <taxon>Coleoptera</taxon>
        <taxon>Polyphaga</taxon>
        <taxon>Scarabaeiformia</taxon>
        <taxon>Scarabaeidae</taxon>
        <taxon>Rutelinae</taxon>
        <taxon>Popillia</taxon>
    </lineage>
</organism>
<reference evidence="1 3" key="2">
    <citation type="journal article" date="2024" name="BMC Genomics">
        <title>De novo assembly and annotation of Popillia japonica's genome with initial clues to its potential as an invasive pest.</title>
        <authorList>
            <person name="Cucini C."/>
            <person name="Boschi S."/>
            <person name="Funari R."/>
            <person name="Cardaioli E."/>
            <person name="Iannotti N."/>
            <person name="Marturano G."/>
            <person name="Paoli F."/>
            <person name="Bruttini M."/>
            <person name="Carapelli A."/>
            <person name="Frati F."/>
            <person name="Nardi F."/>
        </authorList>
    </citation>
    <scope>NUCLEOTIDE SEQUENCE [LARGE SCALE GENOMIC DNA]</scope>
    <source>
        <strain evidence="1">DMR45628</strain>
    </source>
</reference>
<name>A0AAW1HVF5_POPJA</name>
<gene>
    <name evidence="2" type="ORF">QE152_g38893</name>
    <name evidence="1" type="ORF">QE152_g38976</name>
</gene>
<evidence type="ECO:0008006" key="4">
    <source>
        <dbReference type="Google" id="ProtNLM"/>
    </source>
</evidence>
<keyword evidence="3" id="KW-1185">Reference proteome</keyword>
<dbReference type="Proteomes" id="UP001458880">
    <property type="component" value="Unassembled WGS sequence"/>
</dbReference>
<dbReference type="EMBL" id="JASPKY010000881">
    <property type="protein sequence ID" value="KAK9680591.1"/>
    <property type="molecule type" value="Genomic_DNA"/>
</dbReference>
<accession>A0AAW1HVF5</accession>
<sequence>MGISRPVRKAPGTVLYSLKASGTLQDGNVAEGDEIPLSQFTVEPVAYETISIEKWRKATSIEAIKDHGYDVAVQMTDEELKVMLQDDVMGRFYDYIKTGTLTSTETTFQMGVSMAIGQVKNKFKAMHKNSTGVAVFVNTLDLYRYLGAAQITIQSAFGLDYVENFLGADVVFISSEIDEGQVIATPLNNLVMYYVDPSDSEFSRAGLSYTTDSETGLIGFHTEGNYVRAQSEAFAIMGLTLFAEYLDGIAIVTVSP</sequence>
<evidence type="ECO:0000313" key="3">
    <source>
        <dbReference type="Proteomes" id="UP001458880"/>
    </source>
</evidence>
<reference evidence="1" key="1">
    <citation type="submission" date="2023-05" db="EMBL/GenBank/DDBJ databases">
        <authorList>
            <person name="Nardi F."/>
            <person name="Carapelli A."/>
            <person name="Cucini C."/>
        </authorList>
    </citation>
    <scope>NUCLEOTIDE SEQUENCE</scope>
    <source>
        <strain evidence="1">DMR45628</strain>
        <tissue evidence="1">Testes</tissue>
    </source>
</reference>
<protein>
    <recommendedName>
        <fullName evidence="4">Major capsid protein</fullName>
    </recommendedName>
</protein>
<proteinExistence type="predicted"/>
<evidence type="ECO:0000313" key="2">
    <source>
        <dbReference type="EMBL" id="KAK9680638.1"/>
    </source>
</evidence>
<evidence type="ECO:0000313" key="1">
    <source>
        <dbReference type="EMBL" id="KAK9680591.1"/>
    </source>
</evidence>
<dbReference type="AlphaFoldDB" id="A0AAW1HVF5"/>
<comment type="caution">
    <text evidence="1">The sequence shown here is derived from an EMBL/GenBank/DDBJ whole genome shotgun (WGS) entry which is preliminary data.</text>
</comment>
<dbReference type="EMBL" id="JASPKY010000881">
    <property type="protein sequence ID" value="KAK9680638.1"/>
    <property type="molecule type" value="Genomic_DNA"/>
</dbReference>